<dbReference type="CDD" id="cd06261">
    <property type="entry name" value="TM_PBP2"/>
    <property type="match status" value="1"/>
</dbReference>
<sequence length="271" mass="29793">MGMKWFGRVVLLLYAVIITAPLYFVFISSFKSTQHFFASPLGWPKPFTLANFTSMFKGQTIGKYFLNSVEVTLGTVLIELLLGSLIAYAIFRLGGKIAAVLFALFIAGLIVPSQVNMLPIYSLTHKLGWSDSLYGLILVSVAMLMPLTVFMLKGFMQVLSKEILEAGSIDGAGEWKLYSRIALPLSAPSLAATATFLFVMVWNDLLIPMLLINSKSKLTLPLAMLQFRGEYVTDYPMLLTGVVITAAPMVVLFLFLQRYFVAGVMAGSLKG</sequence>
<dbReference type="PROSITE" id="PS50928">
    <property type="entry name" value="ABC_TM1"/>
    <property type="match status" value="1"/>
</dbReference>
<organism evidence="9 10">
    <name type="scientific">Paenibacillus silvestris</name>
    <dbReference type="NCBI Taxonomy" id="2606219"/>
    <lineage>
        <taxon>Bacteria</taxon>
        <taxon>Bacillati</taxon>
        <taxon>Bacillota</taxon>
        <taxon>Bacilli</taxon>
        <taxon>Bacillales</taxon>
        <taxon>Paenibacillaceae</taxon>
        <taxon>Paenibacillus</taxon>
    </lineage>
</organism>
<dbReference type="Pfam" id="PF00528">
    <property type="entry name" value="BPD_transp_1"/>
    <property type="match status" value="1"/>
</dbReference>
<keyword evidence="3" id="KW-1003">Cell membrane</keyword>
<name>A0A6L8UVX6_9BACL</name>
<keyword evidence="2 7" id="KW-0813">Transport</keyword>
<dbReference type="Proteomes" id="UP000481087">
    <property type="component" value="Unassembled WGS sequence"/>
</dbReference>
<feature type="transmembrane region" description="Helical" evidence="7">
    <location>
        <begin position="133"/>
        <end position="152"/>
    </location>
</feature>
<comment type="similarity">
    <text evidence="7">Belongs to the binding-protein-dependent transport system permease family.</text>
</comment>
<feature type="transmembrane region" description="Helical" evidence="7">
    <location>
        <begin position="9"/>
        <end position="30"/>
    </location>
</feature>
<feature type="domain" description="ABC transmembrane type-1" evidence="8">
    <location>
        <begin position="65"/>
        <end position="256"/>
    </location>
</feature>
<evidence type="ECO:0000256" key="2">
    <source>
        <dbReference type="ARBA" id="ARBA00022448"/>
    </source>
</evidence>
<dbReference type="Gene3D" id="1.10.3720.10">
    <property type="entry name" value="MetI-like"/>
    <property type="match status" value="1"/>
</dbReference>
<evidence type="ECO:0000313" key="9">
    <source>
        <dbReference type="EMBL" id="MZQ82017.1"/>
    </source>
</evidence>
<keyword evidence="4 7" id="KW-0812">Transmembrane</keyword>
<keyword evidence="6 7" id="KW-0472">Membrane</keyword>
<dbReference type="InterPro" id="IPR000515">
    <property type="entry name" value="MetI-like"/>
</dbReference>
<keyword evidence="10" id="KW-1185">Reference proteome</keyword>
<dbReference type="GO" id="GO:0055085">
    <property type="term" value="P:transmembrane transport"/>
    <property type="evidence" value="ECO:0007669"/>
    <property type="project" value="InterPro"/>
</dbReference>
<feature type="transmembrane region" description="Helical" evidence="7">
    <location>
        <begin position="98"/>
        <end position="121"/>
    </location>
</feature>
<comment type="caution">
    <text evidence="9">The sequence shown here is derived from an EMBL/GenBank/DDBJ whole genome shotgun (WGS) entry which is preliminary data.</text>
</comment>
<accession>A0A6L8UVX6</accession>
<feature type="transmembrane region" description="Helical" evidence="7">
    <location>
        <begin position="181"/>
        <end position="202"/>
    </location>
</feature>
<evidence type="ECO:0000259" key="8">
    <source>
        <dbReference type="PROSITE" id="PS50928"/>
    </source>
</evidence>
<feature type="transmembrane region" description="Helical" evidence="7">
    <location>
        <begin position="235"/>
        <end position="256"/>
    </location>
</feature>
<evidence type="ECO:0000313" key="10">
    <source>
        <dbReference type="Proteomes" id="UP000481087"/>
    </source>
</evidence>
<protein>
    <submittedName>
        <fullName evidence="9">ABC transporter permease subunit</fullName>
    </submittedName>
</protein>
<comment type="subcellular location">
    <subcellularLocation>
        <location evidence="1 7">Cell membrane</location>
        <topology evidence="1 7">Multi-pass membrane protein</topology>
    </subcellularLocation>
</comment>
<evidence type="ECO:0000256" key="1">
    <source>
        <dbReference type="ARBA" id="ARBA00004651"/>
    </source>
</evidence>
<feature type="transmembrane region" description="Helical" evidence="7">
    <location>
        <begin position="71"/>
        <end position="91"/>
    </location>
</feature>
<reference evidence="9 10" key="1">
    <citation type="submission" date="2019-12" db="EMBL/GenBank/DDBJ databases">
        <title>Paenibacillus sp. nov. sp. isolated from soil.</title>
        <authorList>
            <person name="Kim J."/>
            <person name="Jeong S.E."/>
            <person name="Jung H.S."/>
            <person name="Jeon C.O."/>
        </authorList>
    </citation>
    <scope>NUCLEOTIDE SEQUENCE [LARGE SCALE GENOMIC DNA]</scope>
    <source>
        <strain evidence="9 10">5J-6</strain>
    </source>
</reference>
<dbReference type="AlphaFoldDB" id="A0A6L8UVX6"/>
<dbReference type="PANTHER" id="PTHR43744:SF12">
    <property type="entry name" value="ABC TRANSPORTER PERMEASE PROTEIN MG189-RELATED"/>
    <property type="match status" value="1"/>
</dbReference>
<dbReference type="GO" id="GO:0005886">
    <property type="term" value="C:plasma membrane"/>
    <property type="evidence" value="ECO:0007669"/>
    <property type="project" value="UniProtKB-SubCell"/>
</dbReference>
<evidence type="ECO:0000256" key="3">
    <source>
        <dbReference type="ARBA" id="ARBA00022475"/>
    </source>
</evidence>
<proteinExistence type="inferred from homology"/>
<dbReference type="SUPFAM" id="SSF161098">
    <property type="entry name" value="MetI-like"/>
    <property type="match status" value="1"/>
</dbReference>
<dbReference type="InterPro" id="IPR035906">
    <property type="entry name" value="MetI-like_sf"/>
</dbReference>
<evidence type="ECO:0000256" key="5">
    <source>
        <dbReference type="ARBA" id="ARBA00022989"/>
    </source>
</evidence>
<dbReference type="PANTHER" id="PTHR43744">
    <property type="entry name" value="ABC TRANSPORTER PERMEASE PROTEIN MG189-RELATED-RELATED"/>
    <property type="match status" value="1"/>
</dbReference>
<dbReference type="EMBL" id="WTUZ01000010">
    <property type="protein sequence ID" value="MZQ82017.1"/>
    <property type="molecule type" value="Genomic_DNA"/>
</dbReference>
<evidence type="ECO:0000256" key="6">
    <source>
        <dbReference type="ARBA" id="ARBA00023136"/>
    </source>
</evidence>
<keyword evidence="5 7" id="KW-1133">Transmembrane helix</keyword>
<dbReference type="RefSeq" id="WP_161406196.1">
    <property type="nucleotide sequence ID" value="NZ_WTUZ01000010.1"/>
</dbReference>
<gene>
    <name evidence="9" type="ORF">GQF01_07685</name>
</gene>
<evidence type="ECO:0000256" key="4">
    <source>
        <dbReference type="ARBA" id="ARBA00022692"/>
    </source>
</evidence>
<evidence type="ECO:0000256" key="7">
    <source>
        <dbReference type="RuleBase" id="RU363032"/>
    </source>
</evidence>